<organism evidence="1 2">
    <name type="scientific">Hyalomma asiaticum</name>
    <name type="common">Tick</name>
    <dbReference type="NCBI Taxonomy" id="266040"/>
    <lineage>
        <taxon>Eukaryota</taxon>
        <taxon>Metazoa</taxon>
        <taxon>Ecdysozoa</taxon>
        <taxon>Arthropoda</taxon>
        <taxon>Chelicerata</taxon>
        <taxon>Arachnida</taxon>
        <taxon>Acari</taxon>
        <taxon>Parasitiformes</taxon>
        <taxon>Ixodida</taxon>
        <taxon>Ixodoidea</taxon>
        <taxon>Ixodidae</taxon>
        <taxon>Hyalomminae</taxon>
        <taxon>Hyalomma</taxon>
    </lineage>
</organism>
<accession>A0ACB7SJZ1</accession>
<protein>
    <submittedName>
        <fullName evidence="1">Uncharacterized protein</fullName>
    </submittedName>
</protein>
<comment type="caution">
    <text evidence="1">The sequence shown here is derived from an EMBL/GenBank/DDBJ whole genome shotgun (WGS) entry which is preliminary data.</text>
</comment>
<reference evidence="1" key="1">
    <citation type="submission" date="2020-05" db="EMBL/GenBank/DDBJ databases">
        <title>Large-scale comparative analyses of tick genomes elucidate their genetic diversity and vector capacities.</title>
        <authorList>
            <person name="Jia N."/>
            <person name="Wang J."/>
            <person name="Shi W."/>
            <person name="Du L."/>
            <person name="Sun Y."/>
            <person name="Zhan W."/>
            <person name="Jiang J."/>
            <person name="Wang Q."/>
            <person name="Zhang B."/>
            <person name="Ji P."/>
            <person name="Sakyi L.B."/>
            <person name="Cui X."/>
            <person name="Yuan T."/>
            <person name="Jiang B."/>
            <person name="Yang W."/>
            <person name="Lam T.T.-Y."/>
            <person name="Chang Q."/>
            <person name="Ding S."/>
            <person name="Wang X."/>
            <person name="Zhu J."/>
            <person name="Ruan X."/>
            <person name="Zhao L."/>
            <person name="Wei J."/>
            <person name="Que T."/>
            <person name="Du C."/>
            <person name="Cheng J."/>
            <person name="Dai P."/>
            <person name="Han X."/>
            <person name="Huang E."/>
            <person name="Gao Y."/>
            <person name="Liu J."/>
            <person name="Shao H."/>
            <person name="Ye R."/>
            <person name="Li L."/>
            <person name="Wei W."/>
            <person name="Wang X."/>
            <person name="Wang C."/>
            <person name="Yang T."/>
            <person name="Huo Q."/>
            <person name="Li W."/>
            <person name="Guo W."/>
            <person name="Chen H."/>
            <person name="Zhou L."/>
            <person name="Ni X."/>
            <person name="Tian J."/>
            <person name="Zhou Y."/>
            <person name="Sheng Y."/>
            <person name="Liu T."/>
            <person name="Pan Y."/>
            <person name="Xia L."/>
            <person name="Li J."/>
            <person name="Zhao F."/>
            <person name="Cao W."/>
        </authorList>
    </citation>
    <scope>NUCLEOTIDE SEQUENCE</scope>
    <source>
        <strain evidence="1">Hyas-2018</strain>
    </source>
</reference>
<name>A0ACB7SJZ1_HYAAI</name>
<sequence length="223" mass="24633">MALDVTFLTSLQRFWKDYRHAFVLEYHTVYVVKKEIVRISHMRFTLPGAFINNSNSSSYPNFPNTFAELADSFNKVLLGFAVFECAQPLHASLHDPCQLINEGLSFPTLSSPDDAILLAFTFKHHGVTSSFGSTIKEHRHDFVFCGHGGPKAAMSLNGTPFCLLQFEENGDDVKCDEIEPAPEVTDLEDPLQAVIALKVMTHTMVFDDDGATGGSAAADEERG</sequence>
<gene>
    <name evidence="1" type="ORF">HPB50_021949</name>
</gene>
<evidence type="ECO:0000313" key="1">
    <source>
        <dbReference type="EMBL" id="KAH6934229.1"/>
    </source>
</evidence>
<dbReference type="EMBL" id="CM023484">
    <property type="protein sequence ID" value="KAH6934229.1"/>
    <property type="molecule type" value="Genomic_DNA"/>
</dbReference>
<keyword evidence="2" id="KW-1185">Reference proteome</keyword>
<proteinExistence type="predicted"/>
<evidence type="ECO:0000313" key="2">
    <source>
        <dbReference type="Proteomes" id="UP000821845"/>
    </source>
</evidence>
<dbReference type="Proteomes" id="UP000821845">
    <property type="component" value="Chromosome 4"/>
</dbReference>